<evidence type="ECO:0000313" key="2">
    <source>
        <dbReference type="Proteomes" id="UP001159363"/>
    </source>
</evidence>
<sequence length="121" mass="14176">MGYPTLDYTKLPPQGNLIERRNHELKEGLCILVQGDHRNQTPIFLFTLHRQRDETLGTSLNELLLKSCKQKKFREHMKRMDATCTNQAHCIQRKYPVPTFQVHSTYNPSAVKQRFSMLAFT</sequence>
<accession>A0ABQ9I8T0</accession>
<reference evidence="1 2" key="1">
    <citation type="submission" date="2023-02" db="EMBL/GenBank/DDBJ databases">
        <title>LHISI_Scaffold_Assembly.</title>
        <authorList>
            <person name="Stuart O.P."/>
            <person name="Cleave R."/>
            <person name="Magrath M.J.L."/>
            <person name="Mikheyev A.S."/>
        </authorList>
    </citation>
    <scope>NUCLEOTIDE SEQUENCE [LARGE SCALE GENOMIC DNA]</scope>
    <source>
        <strain evidence="1">Daus_M_001</strain>
        <tissue evidence="1">Leg muscle</tissue>
    </source>
</reference>
<dbReference type="EMBL" id="JARBHB010000002">
    <property type="protein sequence ID" value="KAJ8893051.1"/>
    <property type="molecule type" value="Genomic_DNA"/>
</dbReference>
<evidence type="ECO:0000313" key="1">
    <source>
        <dbReference type="EMBL" id="KAJ8893051.1"/>
    </source>
</evidence>
<name>A0ABQ9I8T0_9NEOP</name>
<proteinExistence type="predicted"/>
<protein>
    <recommendedName>
        <fullName evidence="3">Integrase catalytic domain-containing protein</fullName>
    </recommendedName>
</protein>
<organism evidence="1 2">
    <name type="scientific">Dryococelus australis</name>
    <dbReference type="NCBI Taxonomy" id="614101"/>
    <lineage>
        <taxon>Eukaryota</taxon>
        <taxon>Metazoa</taxon>
        <taxon>Ecdysozoa</taxon>
        <taxon>Arthropoda</taxon>
        <taxon>Hexapoda</taxon>
        <taxon>Insecta</taxon>
        <taxon>Pterygota</taxon>
        <taxon>Neoptera</taxon>
        <taxon>Polyneoptera</taxon>
        <taxon>Phasmatodea</taxon>
        <taxon>Verophasmatodea</taxon>
        <taxon>Anareolatae</taxon>
        <taxon>Phasmatidae</taxon>
        <taxon>Eurycanthinae</taxon>
        <taxon>Dryococelus</taxon>
    </lineage>
</organism>
<gene>
    <name evidence="1" type="ORF">PR048_005632</name>
</gene>
<evidence type="ECO:0008006" key="3">
    <source>
        <dbReference type="Google" id="ProtNLM"/>
    </source>
</evidence>
<keyword evidence="2" id="KW-1185">Reference proteome</keyword>
<dbReference type="Proteomes" id="UP001159363">
    <property type="component" value="Chromosome 2"/>
</dbReference>
<comment type="caution">
    <text evidence="1">The sequence shown here is derived from an EMBL/GenBank/DDBJ whole genome shotgun (WGS) entry which is preliminary data.</text>
</comment>